<dbReference type="InterPro" id="IPR008162">
    <property type="entry name" value="Pyrophosphatase"/>
</dbReference>
<dbReference type="EMBL" id="KV453853">
    <property type="protein sequence ID" value="ODV85129.1"/>
    <property type="molecule type" value="Genomic_DNA"/>
</dbReference>
<dbReference type="OrthoDB" id="1608002at2759"/>
<evidence type="ECO:0000256" key="5">
    <source>
        <dbReference type="ARBA" id="ARBA00022801"/>
    </source>
</evidence>
<dbReference type="GO" id="GO:0005737">
    <property type="term" value="C:cytoplasm"/>
    <property type="evidence" value="ECO:0007669"/>
    <property type="project" value="InterPro"/>
</dbReference>
<reference evidence="9" key="1">
    <citation type="submission" date="2016-04" db="EMBL/GenBank/DDBJ databases">
        <title>Comparative genomics of biotechnologically important yeasts.</title>
        <authorList>
            <consortium name="DOE Joint Genome Institute"/>
            <person name="Riley R."/>
            <person name="Haridas S."/>
            <person name="Wolfe K.H."/>
            <person name="Lopes M.R."/>
            <person name="Hittinger C.T."/>
            <person name="Goker M."/>
            <person name="Salamov A."/>
            <person name="Wisecaver J."/>
            <person name="Long T.M."/>
            <person name="Aerts A.L."/>
            <person name="Barry K."/>
            <person name="Choi C."/>
            <person name="Clum A."/>
            <person name="Coughlan A.Y."/>
            <person name="Deshpande S."/>
            <person name="Douglass A.P."/>
            <person name="Hanson S.J."/>
            <person name="Klenk H.-P."/>
            <person name="Labutti K."/>
            <person name="Lapidus A."/>
            <person name="Lindquist E."/>
            <person name="Lipzen A."/>
            <person name="Meier-Kolthoff J.P."/>
            <person name="Ohm R.A."/>
            <person name="Otillar R.P."/>
            <person name="Pangilinan J."/>
            <person name="Peng Y."/>
            <person name="Rokas A."/>
            <person name="Rosa C.A."/>
            <person name="Scheuner C."/>
            <person name="Sibirny A.A."/>
            <person name="Slot J.C."/>
            <person name="Stielow J.B."/>
            <person name="Sun H."/>
            <person name="Kurtzman C.P."/>
            <person name="Blackwell M."/>
            <person name="Grigoriev I.V."/>
            <person name="Jeffries T.W."/>
        </authorList>
    </citation>
    <scope>NUCLEOTIDE SEQUENCE [LARGE SCALE GENOMIC DNA]</scope>
    <source>
        <strain evidence="9">NRRL YB-2248</strain>
    </source>
</reference>
<comment type="cofactor">
    <cofactor evidence="1">
        <name>Mg(2+)</name>
        <dbReference type="ChEBI" id="CHEBI:18420"/>
    </cofactor>
</comment>
<dbReference type="GO" id="GO:0006796">
    <property type="term" value="P:phosphate-containing compound metabolic process"/>
    <property type="evidence" value="ECO:0007669"/>
    <property type="project" value="InterPro"/>
</dbReference>
<dbReference type="InterPro" id="IPR036649">
    <property type="entry name" value="Pyrophosphatase_sf"/>
</dbReference>
<keyword evidence="9" id="KW-1185">Reference proteome</keyword>
<evidence type="ECO:0000256" key="7">
    <source>
        <dbReference type="ARBA" id="ARBA00032535"/>
    </source>
</evidence>
<dbReference type="STRING" id="983967.A0A1E4T052"/>
<dbReference type="EC" id="3.6.1.1" evidence="3"/>
<keyword evidence="6" id="KW-0460">Magnesium</keyword>
<dbReference type="Pfam" id="PF00719">
    <property type="entry name" value="Pyrophosphatase"/>
    <property type="match status" value="1"/>
</dbReference>
<accession>A0A1E4T052</accession>
<dbReference type="SUPFAM" id="SSF50324">
    <property type="entry name" value="Inorganic pyrophosphatase"/>
    <property type="match status" value="1"/>
</dbReference>
<evidence type="ECO:0000313" key="8">
    <source>
        <dbReference type="EMBL" id="ODV85129.1"/>
    </source>
</evidence>
<dbReference type="Gene3D" id="3.90.80.10">
    <property type="entry name" value="Inorganic pyrophosphatase"/>
    <property type="match status" value="1"/>
</dbReference>
<dbReference type="AlphaFoldDB" id="A0A1E4T052"/>
<dbReference type="FunFam" id="3.90.80.10:FF:000007">
    <property type="entry name" value="Inorganic pyrophosphatase, mitochondrial"/>
    <property type="match status" value="1"/>
</dbReference>
<keyword evidence="5" id="KW-0378">Hydrolase</keyword>
<keyword evidence="4" id="KW-0479">Metal-binding</keyword>
<protein>
    <recommendedName>
        <fullName evidence="3">inorganic diphosphatase</fullName>
        <ecNumber evidence="3">3.6.1.1</ecNumber>
    </recommendedName>
    <alternativeName>
        <fullName evidence="7">Pyrophosphate phospho-hydrolase</fullName>
    </alternativeName>
</protein>
<evidence type="ECO:0000256" key="3">
    <source>
        <dbReference type="ARBA" id="ARBA00012146"/>
    </source>
</evidence>
<dbReference type="GO" id="GO:0004427">
    <property type="term" value="F:inorganic diphosphate phosphatase activity"/>
    <property type="evidence" value="ECO:0007669"/>
    <property type="project" value="UniProtKB-EC"/>
</dbReference>
<name>A0A1E4T052_9ASCO</name>
<evidence type="ECO:0000256" key="1">
    <source>
        <dbReference type="ARBA" id="ARBA00001946"/>
    </source>
</evidence>
<dbReference type="CDD" id="cd00412">
    <property type="entry name" value="pyrophosphatase"/>
    <property type="match status" value="1"/>
</dbReference>
<dbReference type="PANTHER" id="PTHR10286">
    <property type="entry name" value="INORGANIC PYROPHOSPHATASE"/>
    <property type="match status" value="1"/>
</dbReference>
<gene>
    <name evidence="8" type="ORF">CANARDRAFT_28429</name>
</gene>
<evidence type="ECO:0000256" key="4">
    <source>
        <dbReference type="ARBA" id="ARBA00022723"/>
    </source>
</evidence>
<organism evidence="8 9">
    <name type="scientific">[Candida] arabinofermentans NRRL YB-2248</name>
    <dbReference type="NCBI Taxonomy" id="983967"/>
    <lineage>
        <taxon>Eukaryota</taxon>
        <taxon>Fungi</taxon>
        <taxon>Dikarya</taxon>
        <taxon>Ascomycota</taxon>
        <taxon>Saccharomycotina</taxon>
        <taxon>Pichiomycetes</taxon>
        <taxon>Pichiales</taxon>
        <taxon>Pichiaceae</taxon>
        <taxon>Ogataea</taxon>
        <taxon>Ogataea/Candida clade</taxon>
    </lineage>
</organism>
<evidence type="ECO:0000313" key="9">
    <source>
        <dbReference type="Proteomes" id="UP000094801"/>
    </source>
</evidence>
<dbReference type="PROSITE" id="PS00387">
    <property type="entry name" value="PPASE"/>
    <property type="match status" value="1"/>
</dbReference>
<comment type="similarity">
    <text evidence="2">Belongs to the PPase family.</text>
</comment>
<sequence length="304" mass="34030">MILSFVPRNGSAPLLRWKRALSSIQSGSIYTSQFKSYLKLDNGEIGSFFHDAPLNLDRSNRTATMICEIPRWSSGKFEISTQLLGNPIVQDSKKGKLRFIDNIYPHKGYPHNYGAFPQTWEDPTEASEITPGLKLKGDNDPLDVIDIGNRLCEIGEIKQVKILGSLALIDDGELDWKIIAIDVRDERADQLLDIGDVESKMPRLLEDLRVWFKNYKLPTGKPVNEFAFDGAYKDAAFTMNVIEECAKKWKSLVNGEVKGDKLPSISNATVAGSPGLLQNFEDVQLEPVGSEGAIPKQTEIIYYY</sequence>
<evidence type="ECO:0000256" key="2">
    <source>
        <dbReference type="ARBA" id="ARBA00006220"/>
    </source>
</evidence>
<dbReference type="Proteomes" id="UP000094801">
    <property type="component" value="Unassembled WGS sequence"/>
</dbReference>
<dbReference type="GO" id="GO:0000287">
    <property type="term" value="F:magnesium ion binding"/>
    <property type="evidence" value="ECO:0007669"/>
    <property type="project" value="InterPro"/>
</dbReference>
<evidence type="ECO:0000256" key="6">
    <source>
        <dbReference type="ARBA" id="ARBA00022842"/>
    </source>
</evidence>
<proteinExistence type="inferred from homology"/>